<dbReference type="Pfam" id="PF02625">
    <property type="entry name" value="XdhC_CoxI"/>
    <property type="match status" value="1"/>
</dbReference>
<proteinExistence type="predicted"/>
<sequence length="379" mass="42095">MKEIKSIISAYNSAKKDGKSAALATVVHVEGSSYRGPGARMLVADDGKLTGAISGGCLEGDALRKALMVMMQGKPLTQTYDTSDEYDAIIGVGLGCEGIIRVLIEPIDQNDPMNPIRILEQATLQREAAVLVTIFDLNQPRSVHQGTIIYAVEGQIENRERFNIDLSKSISDVLSNQRSSFRNLEYQGKELTAFMQYLPAPIRLVIAGAGNDIIPLVEMAEILGWEMILLDGRPSYADHHRFPNCQVIIGQPEKVLDQVQLDPRTAVLLMTHNYNYDRALVKRLVQLKPKYVGMLGPRKKWESIKKEMKSEKGSLLTFPMYSPVGLDVGAETAEEIALAIISEIKAVFSNRTGTFLHKFKDSIHPERNNISLEELIKNN</sequence>
<dbReference type="Proteomes" id="UP000647133">
    <property type="component" value="Unassembled WGS sequence"/>
</dbReference>
<dbReference type="PANTHER" id="PTHR30388:SF6">
    <property type="entry name" value="XANTHINE DEHYDROGENASE SUBUNIT A-RELATED"/>
    <property type="match status" value="1"/>
</dbReference>
<comment type="caution">
    <text evidence="3">The sequence shown here is derived from an EMBL/GenBank/DDBJ whole genome shotgun (WGS) entry which is preliminary data.</text>
</comment>
<reference evidence="3 4" key="1">
    <citation type="submission" date="2020-09" db="EMBL/GenBank/DDBJ databases">
        <title>Echinicola sp. CAU 1574 isolated from sand of Sido Beach.</title>
        <authorList>
            <person name="Kim W."/>
        </authorList>
    </citation>
    <scope>NUCLEOTIDE SEQUENCE [LARGE SCALE GENOMIC DNA]</scope>
    <source>
        <strain evidence="3 4">CAU 1574</strain>
    </source>
</reference>
<evidence type="ECO:0000313" key="4">
    <source>
        <dbReference type="Proteomes" id="UP000647133"/>
    </source>
</evidence>
<feature type="domain" description="XdhC Rossmann" evidence="2">
    <location>
        <begin position="204"/>
        <end position="344"/>
    </location>
</feature>
<organism evidence="3 4">
    <name type="scientific">Echinicola arenosa</name>
    <dbReference type="NCBI Taxonomy" id="2774144"/>
    <lineage>
        <taxon>Bacteria</taxon>
        <taxon>Pseudomonadati</taxon>
        <taxon>Bacteroidota</taxon>
        <taxon>Cytophagia</taxon>
        <taxon>Cytophagales</taxon>
        <taxon>Cyclobacteriaceae</taxon>
        <taxon>Echinicola</taxon>
    </lineage>
</organism>
<evidence type="ECO:0000313" key="3">
    <source>
        <dbReference type="EMBL" id="MBD8489348.1"/>
    </source>
</evidence>
<dbReference type="InterPro" id="IPR003777">
    <property type="entry name" value="XdhC_CoxI"/>
</dbReference>
<dbReference type="Pfam" id="PF13478">
    <property type="entry name" value="XdhC_C"/>
    <property type="match status" value="1"/>
</dbReference>
<feature type="domain" description="XdhC- CoxI" evidence="1">
    <location>
        <begin position="16"/>
        <end position="81"/>
    </location>
</feature>
<dbReference type="EMBL" id="JACYTQ010000003">
    <property type="protein sequence ID" value="MBD8489348.1"/>
    <property type="molecule type" value="Genomic_DNA"/>
</dbReference>
<evidence type="ECO:0000259" key="2">
    <source>
        <dbReference type="Pfam" id="PF13478"/>
    </source>
</evidence>
<dbReference type="InterPro" id="IPR052698">
    <property type="entry name" value="MoCofactor_Util/Proc"/>
</dbReference>
<dbReference type="RefSeq" id="WP_192010225.1">
    <property type="nucleotide sequence ID" value="NZ_JACYTQ010000003.1"/>
</dbReference>
<dbReference type="Gene3D" id="3.40.50.720">
    <property type="entry name" value="NAD(P)-binding Rossmann-like Domain"/>
    <property type="match status" value="1"/>
</dbReference>
<dbReference type="InterPro" id="IPR027051">
    <property type="entry name" value="XdhC_Rossmann_dom"/>
</dbReference>
<gene>
    <name evidence="3" type="ORF">IFO69_11390</name>
</gene>
<evidence type="ECO:0000259" key="1">
    <source>
        <dbReference type="Pfam" id="PF02625"/>
    </source>
</evidence>
<accession>A0ABR9AN98</accession>
<dbReference type="PANTHER" id="PTHR30388">
    <property type="entry name" value="ALDEHYDE OXIDOREDUCTASE MOLYBDENUM COFACTOR ASSEMBLY PROTEIN"/>
    <property type="match status" value="1"/>
</dbReference>
<keyword evidence="4" id="KW-1185">Reference proteome</keyword>
<protein>
    <submittedName>
        <fullName evidence="3">XdhC family protein</fullName>
    </submittedName>
</protein>
<name>A0ABR9AN98_9BACT</name>